<dbReference type="Proteomes" id="UP000324748">
    <property type="component" value="Unassembled WGS sequence"/>
</dbReference>
<gene>
    <name evidence="2" type="ORF">PGT21_003894</name>
    <name evidence="3" type="ORF">PGTUg99_029747</name>
</gene>
<name>A0A5B0N1M1_PUCGR</name>
<dbReference type="OrthoDB" id="2595100at2759"/>
<sequence>MPLKKSKAPPSTPCPSESTPSSTQAKKKKAPVPWDKDGKSGMTSIRILLEWLAMDGAINHSISCCSFRATSGEPPLTPSVFQQTSQVQVRMRRGK</sequence>
<proteinExistence type="predicted"/>
<feature type="compositionally biased region" description="Polar residues" evidence="1">
    <location>
        <begin position="79"/>
        <end position="88"/>
    </location>
</feature>
<feature type="region of interest" description="Disordered" evidence="1">
    <location>
        <begin position="1"/>
        <end position="39"/>
    </location>
</feature>
<reference evidence="4 5" key="1">
    <citation type="submission" date="2019-05" db="EMBL/GenBank/DDBJ databases">
        <title>Emergence of the Ug99 lineage of the wheat stem rust pathogen through somatic hybridization.</title>
        <authorList>
            <person name="Li F."/>
            <person name="Upadhyaya N.M."/>
            <person name="Sperschneider J."/>
            <person name="Matny O."/>
            <person name="Nguyen-Phuc H."/>
            <person name="Mago R."/>
            <person name="Raley C."/>
            <person name="Miller M.E."/>
            <person name="Silverstein K.A.T."/>
            <person name="Henningsen E."/>
            <person name="Hirsch C.D."/>
            <person name="Visser B."/>
            <person name="Pretorius Z.A."/>
            <person name="Steffenson B.J."/>
            <person name="Schwessinger B."/>
            <person name="Dodds P.N."/>
            <person name="Figueroa M."/>
        </authorList>
    </citation>
    <scope>NUCLEOTIDE SEQUENCE [LARGE SCALE GENOMIC DNA]</scope>
    <source>
        <strain evidence="2">21-0</strain>
        <strain evidence="3 5">Ug99</strain>
    </source>
</reference>
<evidence type="ECO:0000313" key="3">
    <source>
        <dbReference type="EMBL" id="KAA1133652.1"/>
    </source>
</evidence>
<evidence type="ECO:0000313" key="2">
    <source>
        <dbReference type="EMBL" id="KAA1082453.1"/>
    </source>
</evidence>
<evidence type="ECO:0000256" key="1">
    <source>
        <dbReference type="SAM" id="MobiDB-lite"/>
    </source>
</evidence>
<dbReference type="AlphaFoldDB" id="A0A5B0N1M1"/>
<evidence type="ECO:0000313" key="4">
    <source>
        <dbReference type="Proteomes" id="UP000324748"/>
    </source>
</evidence>
<dbReference type="Proteomes" id="UP000325313">
    <property type="component" value="Unassembled WGS sequence"/>
</dbReference>
<evidence type="ECO:0000313" key="5">
    <source>
        <dbReference type="Proteomes" id="UP000325313"/>
    </source>
</evidence>
<accession>A0A5B0N1M1</accession>
<organism evidence="2 4">
    <name type="scientific">Puccinia graminis f. sp. tritici</name>
    <dbReference type="NCBI Taxonomy" id="56615"/>
    <lineage>
        <taxon>Eukaryota</taxon>
        <taxon>Fungi</taxon>
        <taxon>Dikarya</taxon>
        <taxon>Basidiomycota</taxon>
        <taxon>Pucciniomycotina</taxon>
        <taxon>Pucciniomycetes</taxon>
        <taxon>Pucciniales</taxon>
        <taxon>Pucciniaceae</taxon>
        <taxon>Puccinia</taxon>
    </lineage>
</organism>
<protein>
    <submittedName>
        <fullName evidence="2">Uncharacterized protein</fullName>
    </submittedName>
</protein>
<keyword evidence="4" id="KW-1185">Reference proteome</keyword>
<feature type="region of interest" description="Disordered" evidence="1">
    <location>
        <begin position="73"/>
        <end position="95"/>
    </location>
</feature>
<feature type="compositionally biased region" description="Low complexity" evidence="1">
    <location>
        <begin position="14"/>
        <end position="23"/>
    </location>
</feature>
<dbReference type="EMBL" id="VSWC01000119">
    <property type="protein sequence ID" value="KAA1082453.1"/>
    <property type="molecule type" value="Genomic_DNA"/>
</dbReference>
<comment type="caution">
    <text evidence="2">The sequence shown here is derived from an EMBL/GenBank/DDBJ whole genome shotgun (WGS) entry which is preliminary data.</text>
</comment>
<dbReference type="EMBL" id="VDEP01000071">
    <property type="protein sequence ID" value="KAA1133652.1"/>
    <property type="molecule type" value="Genomic_DNA"/>
</dbReference>